<dbReference type="PANTHER" id="PTHR21689:SF2">
    <property type="entry name" value="PROTEIN LIN-9 HOMOLOG"/>
    <property type="match status" value="1"/>
</dbReference>
<protein>
    <submittedName>
        <fullName evidence="1">Uncharacterized protein</fullName>
    </submittedName>
</protein>
<accession>A0AAE0E0Z1</accession>
<dbReference type="GO" id="GO:0051726">
    <property type="term" value="P:regulation of cell cycle"/>
    <property type="evidence" value="ECO:0007669"/>
    <property type="project" value="TreeGrafter"/>
</dbReference>
<evidence type="ECO:0000313" key="2">
    <source>
        <dbReference type="Proteomes" id="UP001281410"/>
    </source>
</evidence>
<organism evidence="1 2">
    <name type="scientific">Dipteronia sinensis</name>
    <dbReference type="NCBI Taxonomy" id="43782"/>
    <lineage>
        <taxon>Eukaryota</taxon>
        <taxon>Viridiplantae</taxon>
        <taxon>Streptophyta</taxon>
        <taxon>Embryophyta</taxon>
        <taxon>Tracheophyta</taxon>
        <taxon>Spermatophyta</taxon>
        <taxon>Magnoliopsida</taxon>
        <taxon>eudicotyledons</taxon>
        <taxon>Gunneridae</taxon>
        <taxon>Pentapetalae</taxon>
        <taxon>rosids</taxon>
        <taxon>malvids</taxon>
        <taxon>Sapindales</taxon>
        <taxon>Sapindaceae</taxon>
        <taxon>Hippocastanoideae</taxon>
        <taxon>Acereae</taxon>
        <taxon>Dipteronia</taxon>
    </lineage>
</organism>
<evidence type="ECO:0000313" key="1">
    <source>
        <dbReference type="EMBL" id="KAK3200228.1"/>
    </source>
</evidence>
<dbReference type="EMBL" id="JANJYJ010000007">
    <property type="protein sequence ID" value="KAK3200228.1"/>
    <property type="molecule type" value="Genomic_DNA"/>
</dbReference>
<dbReference type="GO" id="GO:0003677">
    <property type="term" value="F:DNA binding"/>
    <property type="evidence" value="ECO:0007669"/>
    <property type="project" value="TreeGrafter"/>
</dbReference>
<gene>
    <name evidence="1" type="ORF">Dsin_023643</name>
</gene>
<sequence>MHISVTCLDLNGARGSFSFFMKPIEVTGKTGRRWPLKFCNRSVEIVEALYSMNRAFLSLPEGTASVVGLTAMMTDHYNVMLRLDFGFEMATEVSMIMADQYYASLK</sequence>
<name>A0AAE0E0Z1_9ROSI</name>
<comment type="caution">
    <text evidence="1">The sequence shown here is derived from an EMBL/GenBank/DDBJ whole genome shotgun (WGS) entry which is preliminary data.</text>
</comment>
<dbReference type="GO" id="GO:0017053">
    <property type="term" value="C:transcription repressor complex"/>
    <property type="evidence" value="ECO:0007669"/>
    <property type="project" value="InterPro"/>
</dbReference>
<dbReference type="GO" id="GO:0006357">
    <property type="term" value="P:regulation of transcription by RNA polymerase II"/>
    <property type="evidence" value="ECO:0007669"/>
    <property type="project" value="TreeGrafter"/>
</dbReference>
<keyword evidence="2" id="KW-1185">Reference proteome</keyword>
<dbReference type="GO" id="GO:0006351">
    <property type="term" value="P:DNA-templated transcription"/>
    <property type="evidence" value="ECO:0007669"/>
    <property type="project" value="InterPro"/>
</dbReference>
<proteinExistence type="predicted"/>
<dbReference type="AlphaFoldDB" id="A0AAE0E0Z1"/>
<dbReference type="GO" id="GO:0005654">
    <property type="term" value="C:nucleoplasm"/>
    <property type="evidence" value="ECO:0007669"/>
    <property type="project" value="TreeGrafter"/>
</dbReference>
<reference evidence="1" key="1">
    <citation type="journal article" date="2023" name="Plant J.">
        <title>Genome sequences and population genomics provide insights into the demographic history, inbreeding, and mutation load of two 'living fossil' tree species of Dipteronia.</title>
        <authorList>
            <person name="Feng Y."/>
            <person name="Comes H.P."/>
            <person name="Chen J."/>
            <person name="Zhu S."/>
            <person name="Lu R."/>
            <person name="Zhang X."/>
            <person name="Li P."/>
            <person name="Qiu J."/>
            <person name="Olsen K.M."/>
            <person name="Qiu Y."/>
        </authorList>
    </citation>
    <scope>NUCLEOTIDE SEQUENCE</scope>
    <source>
        <strain evidence="1">NBL</strain>
    </source>
</reference>
<dbReference type="Proteomes" id="UP001281410">
    <property type="component" value="Unassembled WGS sequence"/>
</dbReference>
<dbReference type="InterPro" id="IPR010561">
    <property type="entry name" value="LIN-9/ALY1"/>
</dbReference>
<dbReference type="PANTHER" id="PTHR21689">
    <property type="entry name" value="LIN-9"/>
    <property type="match status" value="1"/>
</dbReference>